<organism evidence="2 3">
    <name type="scientific">Dactylellina haptotyla (strain CBS 200.50)</name>
    <name type="common">Nematode-trapping fungus</name>
    <name type="synonym">Monacrosporium haptotylum</name>
    <dbReference type="NCBI Taxonomy" id="1284197"/>
    <lineage>
        <taxon>Eukaryota</taxon>
        <taxon>Fungi</taxon>
        <taxon>Dikarya</taxon>
        <taxon>Ascomycota</taxon>
        <taxon>Pezizomycotina</taxon>
        <taxon>Orbiliomycetes</taxon>
        <taxon>Orbiliales</taxon>
        <taxon>Orbiliaceae</taxon>
        <taxon>Dactylellina</taxon>
    </lineage>
</organism>
<dbReference type="HOGENOM" id="CLU_1602655_0_0_1"/>
<keyword evidence="3" id="KW-1185">Reference proteome</keyword>
<evidence type="ECO:0000256" key="1">
    <source>
        <dbReference type="SAM" id="MobiDB-lite"/>
    </source>
</evidence>
<comment type="caution">
    <text evidence="2">The sequence shown here is derived from an EMBL/GenBank/DDBJ whole genome shotgun (WGS) entry which is preliminary data.</text>
</comment>
<reference evidence="2 3" key="1">
    <citation type="journal article" date="2013" name="PLoS Genet.">
        <title>Genomic mechanisms accounting for the adaptation to parasitism in nematode-trapping fungi.</title>
        <authorList>
            <person name="Meerupati T."/>
            <person name="Andersson K.M."/>
            <person name="Friman E."/>
            <person name="Kumar D."/>
            <person name="Tunlid A."/>
            <person name="Ahren D."/>
        </authorList>
    </citation>
    <scope>NUCLEOTIDE SEQUENCE [LARGE SCALE GENOMIC DNA]</scope>
    <source>
        <strain evidence="2 3">CBS 200.50</strain>
    </source>
</reference>
<proteinExistence type="predicted"/>
<evidence type="ECO:0000313" key="3">
    <source>
        <dbReference type="Proteomes" id="UP000015100"/>
    </source>
</evidence>
<evidence type="ECO:0000313" key="2">
    <source>
        <dbReference type="EMBL" id="EPS45593.1"/>
    </source>
</evidence>
<dbReference type="AlphaFoldDB" id="S8C1H2"/>
<accession>S8C1H2</accession>
<dbReference type="Proteomes" id="UP000015100">
    <property type="component" value="Unassembled WGS sequence"/>
</dbReference>
<feature type="region of interest" description="Disordered" evidence="1">
    <location>
        <begin position="1"/>
        <end position="46"/>
    </location>
</feature>
<gene>
    <name evidence="2" type="ORF">H072_406</name>
</gene>
<sequence>MGSRNPSLSCIPISLEPEERPSPPSVPPPKPHDFAYEATSQPSNLWPPPQIHPTLATDMSVYAFSNTAGDGTGGMPHAKWKGGTSSHHKEYNYNYPPSIHIRKHEVPAFFVSENNAITEQPYPIKDVAYWTKVMEEEERRAEIKAAQRGCLLNRIFEYCCPCCCSQ</sequence>
<name>S8C1H2_DACHA</name>
<dbReference type="EMBL" id="AQGS01000012">
    <property type="protein sequence ID" value="EPS45593.1"/>
    <property type="molecule type" value="Genomic_DNA"/>
</dbReference>
<protein>
    <submittedName>
        <fullName evidence="2">Uncharacterized protein</fullName>
    </submittedName>
</protein>
<reference evidence="3" key="2">
    <citation type="submission" date="2013-04" db="EMBL/GenBank/DDBJ databases">
        <title>Genomic mechanisms accounting for the adaptation to parasitism in nematode-trapping fungi.</title>
        <authorList>
            <person name="Ahren D.G."/>
        </authorList>
    </citation>
    <scope>NUCLEOTIDE SEQUENCE [LARGE SCALE GENOMIC DNA]</scope>
    <source>
        <strain evidence="3">CBS 200.50</strain>
    </source>
</reference>